<proteinExistence type="predicted"/>
<dbReference type="AlphaFoldDB" id="A0A367L6J3"/>
<evidence type="ECO:0000313" key="3">
    <source>
        <dbReference type="Proteomes" id="UP000253664"/>
    </source>
</evidence>
<evidence type="ECO:0000256" key="1">
    <source>
        <dbReference type="SAM" id="MobiDB-lite"/>
    </source>
</evidence>
<accession>A0A367L6J3</accession>
<name>A0A367L6J3_9HYPO</name>
<feature type="compositionally biased region" description="Basic and acidic residues" evidence="1">
    <location>
        <begin position="32"/>
        <end position="46"/>
    </location>
</feature>
<protein>
    <submittedName>
        <fullName evidence="2">Uncharacterized protein</fullName>
    </submittedName>
</protein>
<reference evidence="2 3" key="1">
    <citation type="journal article" date="2015" name="BMC Genomics">
        <title>Insights from the genome of Ophiocordyceps polyrhachis-furcata to pathogenicity and host specificity in insect fungi.</title>
        <authorList>
            <person name="Wichadakul D."/>
            <person name="Kobmoo N."/>
            <person name="Ingsriswang S."/>
            <person name="Tangphatsornruang S."/>
            <person name="Chantasingh D."/>
            <person name="Luangsa-ard J.J."/>
            <person name="Eurwilaichitr L."/>
        </authorList>
    </citation>
    <scope>NUCLEOTIDE SEQUENCE [LARGE SCALE GENOMIC DNA]</scope>
    <source>
        <strain evidence="2 3">BCC 54312</strain>
    </source>
</reference>
<dbReference type="EMBL" id="LKCN02000013">
    <property type="protein sequence ID" value="RCI10050.1"/>
    <property type="molecule type" value="Genomic_DNA"/>
</dbReference>
<dbReference type="Proteomes" id="UP000253664">
    <property type="component" value="Unassembled WGS sequence"/>
</dbReference>
<feature type="compositionally biased region" description="Basic and acidic residues" evidence="1">
    <location>
        <begin position="1"/>
        <end position="12"/>
    </location>
</feature>
<gene>
    <name evidence="2" type="ORF">L249_8508</name>
</gene>
<sequence>MSVYISKEEEGRTTTTTTISKNKNMVTGNPLDSKKDDELVSSEREGSCAPDPRGLIARLKKKRGLIPA</sequence>
<evidence type="ECO:0000313" key="2">
    <source>
        <dbReference type="EMBL" id="RCI10050.1"/>
    </source>
</evidence>
<feature type="non-terminal residue" evidence="2">
    <location>
        <position position="68"/>
    </location>
</feature>
<comment type="caution">
    <text evidence="2">The sequence shown here is derived from an EMBL/GenBank/DDBJ whole genome shotgun (WGS) entry which is preliminary data.</text>
</comment>
<organism evidence="2 3">
    <name type="scientific">Ophiocordyceps polyrhachis-furcata BCC 54312</name>
    <dbReference type="NCBI Taxonomy" id="1330021"/>
    <lineage>
        <taxon>Eukaryota</taxon>
        <taxon>Fungi</taxon>
        <taxon>Dikarya</taxon>
        <taxon>Ascomycota</taxon>
        <taxon>Pezizomycotina</taxon>
        <taxon>Sordariomycetes</taxon>
        <taxon>Hypocreomycetidae</taxon>
        <taxon>Hypocreales</taxon>
        <taxon>Ophiocordycipitaceae</taxon>
        <taxon>Ophiocordyceps</taxon>
    </lineage>
</organism>
<feature type="region of interest" description="Disordered" evidence="1">
    <location>
        <begin position="1"/>
        <end position="52"/>
    </location>
</feature>
<keyword evidence="3" id="KW-1185">Reference proteome</keyword>